<evidence type="ECO:0000256" key="2">
    <source>
        <dbReference type="ARBA" id="ARBA00022898"/>
    </source>
</evidence>
<dbReference type="EMBL" id="JACHGB010000005">
    <property type="protein sequence ID" value="MBB5272932.1"/>
    <property type="molecule type" value="Genomic_DNA"/>
</dbReference>
<evidence type="ECO:0000313" key="4">
    <source>
        <dbReference type="EMBL" id="MBB5272932.1"/>
    </source>
</evidence>
<dbReference type="PANTHER" id="PTHR43713:SF3">
    <property type="entry name" value="GLUTAMATE-1-SEMIALDEHYDE 2,1-AMINOMUTASE 1, CHLOROPLASTIC-RELATED"/>
    <property type="match status" value="1"/>
</dbReference>
<dbReference type="InterPro" id="IPR015424">
    <property type="entry name" value="PyrdxlP-dep_Trfase"/>
</dbReference>
<dbReference type="Pfam" id="PF00202">
    <property type="entry name" value="Aminotran_3"/>
    <property type="match status" value="1"/>
</dbReference>
<comment type="cofactor">
    <cofactor evidence="1">
        <name>pyridoxal 5'-phosphate</name>
        <dbReference type="ChEBI" id="CHEBI:597326"/>
    </cofactor>
</comment>
<dbReference type="GO" id="GO:0008483">
    <property type="term" value="F:transaminase activity"/>
    <property type="evidence" value="ECO:0007669"/>
    <property type="project" value="InterPro"/>
</dbReference>
<dbReference type="PROSITE" id="PS00600">
    <property type="entry name" value="AA_TRANSFER_CLASS_3"/>
    <property type="match status" value="1"/>
</dbReference>
<dbReference type="GO" id="GO:0042286">
    <property type="term" value="F:glutamate-1-semialdehyde 2,1-aminomutase activity"/>
    <property type="evidence" value="ECO:0007669"/>
    <property type="project" value="UniProtKB-EC"/>
</dbReference>
<comment type="caution">
    <text evidence="4">The sequence shown here is derived from an EMBL/GenBank/DDBJ whole genome shotgun (WGS) entry which is preliminary data.</text>
</comment>
<keyword evidence="4" id="KW-0413">Isomerase</keyword>
<dbReference type="PANTHER" id="PTHR43713">
    <property type="entry name" value="GLUTAMATE-1-SEMIALDEHYDE 2,1-AMINOMUTASE"/>
    <property type="match status" value="1"/>
</dbReference>
<reference evidence="4 5" key="1">
    <citation type="submission" date="2020-08" db="EMBL/GenBank/DDBJ databases">
        <title>Genomic Encyclopedia of Type Strains, Phase IV (KMG-IV): sequencing the most valuable type-strain genomes for metagenomic binning, comparative biology and taxonomic classification.</title>
        <authorList>
            <person name="Goeker M."/>
        </authorList>
    </citation>
    <scope>NUCLEOTIDE SEQUENCE [LARGE SCALE GENOMIC DNA]</scope>
    <source>
        <strain evidence="4 5">DSM 29781</strain>
    </source>
</reference>
<dbReference type="InterPro" id="IPR015422">
    <property type="entry name" value="PyrdxlP-dep_Trfase_small"/>
</dbReference>
<dbReference type="EC" id="5.4.3.8" evidence="4"/>
<dbReference type="SUPFAM" id="SSF53383">
    <property type="entry name" value="PLP-dependent transferases"/>
    <property type="match status" value="1"/>
</dbReference>
<keyword evidence="5" id="KW-1185">Reference proteome</keyword>
<name>A0A7W8HJC2_9BURK</name>
<dbReference type="Gene3D" id="3.40.640.10">
    <property type="entry name" value="Type I PLP-dependent aspartate aminotransferase-like (Major domain)"/>
    <property type="match status" value="1"/>
</dbReference>
<sequence>MSRSGLPDRPDGGAPAESDLTLRARAARAIPGGLWGHMRAQGLPPGYPQFFSRADGCKIWDADGREYLDFMCSWGPIVLGHHDPDVEAAADAQRRAGDVMNGPAPVLVELAELMTRQVAHADWTMFAKNGTDATTVCVTVARAAGGRRKVLVARGAYHGAAPWCTPSLVGVTAEDRAHLLHYRYNDVASLEEAAAQAGEDLAAVLVSPFRHDYGVDQELADPGFAQAVRRLCDRTGAALILDEVRAGMRLDLAGSWEPLGVRPDLAAWSKAIANGHALAAVTGAERLREAASSIYATGSFWCGAASMAAAVATLRKLQAVDGVARMRAMGERLRDGLAGQARAHGIGIRQTGPAQMPMLLFDDDPQAELGAAFCAEALRQGVYLHHRHNMFLSVAHRPEDIDRALEATDRAFSAVAALRG</sequence>
<protein>
    <submittedName>
        <fullName evidence="4">Glutamate-1-semialdehyde 2,1-aminomutase</fullName>
        <ecNumber evidence="4">5.4.3.8</ecNumber>
    </submittedName>
</protein>
<dbReference type="GO" id="GO:0030170">
    <property type="term" value="F:pyridoxal phosphate binding"/>
    <property type="evidence" value="ECO:0007669"/>
    <property type="project" value="InterPro"/>
</dbReference>
<dbReference type="InterPro" id="IPR005814">
    <property type="entry name" value="Aminotrans_3"/>
</dbReference>
<organism evidence="4 5">
    <name type="scientific">Quisquiliibacterium transsilvanicum</name>
    <dbReference type="NCBI Taxonomy" id="1549638"/>
    <lineage>
        <taxon>Bacteria</taxon>
        <taxon>Pseudomonadati</taxon>
        <taxon>Pseudomonadota</taxon>
        <taxon>Betaproteobacteria</taxon>
        <taxon>Burkholderiales</taxon>
        <taxon>Burkholderiaceae</taxon>
        <taxon>Quisquiliibacterium</taxon>
    </lineage>
</organism>
<comment type="similarity">
    <text evidence="3">Belongs to the class-III pyridoxal-phosphate-dependent aminotransferase family.</text>
</comment>
<dbReference type="Gene3D" id="3.90.1150.10">
    <property type="entry name" value="Aspartate Aminotransferase, domain 1"/>
    <property type="match status" value="1"/>
</dbReference>
<keyword evidence="2 3" id="KW-0663">Pyridoxal phosphate</keyword>
<accession>A0A7W8HJC2</accession>
<gene>
    <name evidence="4" type="ORF">HNQ70_002955</name>
</gene>
<dbReference type="InterPro" id="IPR015421">
    <property type="entry name" value="PyrdxlP-dep_Trfase_major"/>
</dbReference>
<dbReference type="RefSeq" id="WP_183968952.1">
    <property type="nucleotide sequence ID" value="NZ_BAABEW010000024.1"/>
</dbReference>
<dbReference type="AlphaFoldDB" id="A0A7W8HJC2"/>
<dbReference type="Proteomes" id="UP000532440">
    <property type="component" value="Unassembled WGS sequence"/>
</dbReference>
<dbReference type="InterPro" id="IPR049704">
    <property type="entry name" value="Aminotrans_3_PPA_site"/>
</dbReference>
<evidence type="ECO:0000256" key="1">
    <source>
        <dbReference type="ARBA" id="ARBA00001933"/>
    </source>
</evidence>
<evidence type="ECO:0000256" key="3">
    <source>
        <dbReference type="RuleBase" id="RU003560"/>
    </source>
</evidence>
<evidence type="ECO:0000313" key="5">
    <source>
        <dbReference type="Proteomes" id="UP000532440"/>
    </source>
</evidence>
<proteinExistence type="inferred from homology"/>